<dbReference type="GeneID" id="17320736"/>
<dbReference type="EMBL" id="HG001637">
    <property type="protein sequence ID" value="CDF33221.1"/>
    <property type="molecule type" value="Genomic_DNA"/>
</dbReference>
<protein>
    <submittedName>
        <fullName evidence="1">Uncharacterized protein</fullName>
    </submittedName>
</protein>
<dbReference type="RefSeq" id="XP_005713024.1">
    <property type="nucleotide sequence ID" value="XM_005712967.1"/>
</dbReference>
<dbReference type="Proteomes" id="UP000012073">
    <property type="component" value="Unassembled WGS sequence"/>
</dbReference>
<name>R7Q762_CHOCR</name>
<gene>
    <name evidence="1" type="ORF">CHC_T00001911001</name>
</gene>
<proteinExistence type="predicted"/>
<keyword evidence="2" id="KW-1185">Reference proteome</keyword>
<sequence>MSWVLLFSPIAFAYCPTQSIFFSTLTENETTDIPICPTPPPPRQNQTLAQFRKNCLTHTPLLSFIVAAVHEKLLSPSFASSSKNASSFTCSINTRAIEIGFKTSRTTKSIINKITKTISSKYTPATRPCSDIKPAIPFSILSKRTF</sequence>
<evidence type="ECO:0000313" key="2">
    <source>
        <dbReference type="Proteomes" id="UP000012073"/>
    </source>
</evidence>
<dbReference type="KEGG" id="ccp:CHC_T00001911001"/>
<dbReference type="Gramene" id="CDF33221">
    <property type="protein sequence ID" value="CDF33221"/>
    <property type="gene ID" value="CHC_T00001911001"/>
</dbReference>
<accession>R7Q762</accession>
<evidence type="ECO:0000313" key="1">
    <source>
        <dbReference type="EMBL" id="CDF33221.1"/>
    </source>
</evidence>
<dbReference type="AlphaFoldDB" id="R7Q762"/>
<reference evidence="2" key="1">
    <citation type="journal article" date="2013" name="Proc. Natl. Acad. Sci. U.S.A.">
        <title>Genome structure and metabolic features in the red seaweed Chondrus crispus shed light on evolution of the Archaeplastida.</title>
        <authorList>
            <person name="Collen J."/>
            <person name="Porcel B."/>
            <person name="Carre W."/>
            <person name="Ball S.G."/>
            <person name="Chaparro C."/>
            <person name="Tonon T."/>
            <person name="Barbeyron T."/>
            <person name="Michel G."/>
            <person name="Noel B."/>
            <person name="Valentin K."/>
            <person name="Elias M."/>
            <person name="Artiguenave F."/>
            <person name="Arun A."/>
            <person name="Aury J.M."/>
            <person name="Barbosa-Neto J.F."/>
            <person name="Bothwell J.H."/>
            <person name="Bouget F.Y."/>
            <person name="Brillet L."/>
            <person name="Cabello-Hurtado F."/>
            <person name="Capella-Gutierrez S."/>
            <person name="Charrier B."/>
            <person name="Cladiere L."/>
            <person name="Cock J.M."/>
            <person name="Coelho S.M."/>
            <person name="Colleoni C."/>
            <person name="Czjzek M."/>
            <person name="Da Silva C."/>
            <person name="Delage L."/>
            <person name="Denoeud F."/>
            <person name="Deschamps P."/>
            <person name="Dittami S.M."/>
            <person name="Gabaldon T."/>
            <person name="Gachon C.M."/>
            <person name="Groisillier A."/>
            <person name="Herve C."/>
            <person name="Jabbari K."/>
            <person name="Katinka M."/>
            <person name="Kloareg B."/>
            <person name="Kowalczyk N."/>
            <person name="Labadie K."/>
            <person name="Leblanc C."/>
            <person name="Lopez P.J."/>
            <person name="McLachlan D.H."/>
            <person name="Meslet-Cladiere L."/>
            <person name="Moustafa A."/>
            <person name="Nehr Z."/>
            <person name="Nyvall Collen P."/>
            <person name="Panaud O."/>
            <person name="Partensky F."/>
            <person name="Poulain J."/>
            <person name="Rensing S.A."/>
            <person name="Rousvoal S."/>
            <person name="Samson G."/>
            <person name="Symeonidi A."/>
            <person name="Weissenbach J."/>
            <person name="Zambounis A."/>
            <person name="Wincker P."/>
            <person name="Boyen C."/>
        </authorList>
    </citation>
    <scope>NUCLEOTIDE SEQUENCE [LARGE SCALE GENOMIC DNA]</scope>
    <source>
        <strain evidence="2">cv. Stackhouse</strain>
    </source>
</reference>
<organism evidence="1 2">
    <name type="scientific">Chondrus crispus</name>
    <name type="common">Carrageen Irish moss</name>
    <name type="synonym">Polymorpha crispa</name>
    <dbReference type="NCBI Taxonomy" id="2769"/>
    <lineage>
        <taxon>Eukaryota</taxon>
        <taxon>Rhodophyta</taxon>
        <taxon>Florideophyceae</taxon>
        <taxon>Rhodymeniophycidae</taxon>
        <taxon>Gigartinales</taxon>
        <taxon>Gigartinaceae</taxon>
        <taxon>Chondrus</taxon>
    </lineage>
</organism>